<evidence type="ECO:0000313" key="4">
    <source>
        <dbReference type="Proteomes" id="UP000028828"/>
    </source>
</evidence>
<keyword evidence="2 3" id="KW-0812">Transmembrane</keyword>
<gene>
    <name evidence="3" type="ORF">TGP89_218730</name>
</gene>
<dbReference type="VEuPathDB" id="ToxoDB:TGP89_218730"/>
<feature type="transmembrane region" description="Helical" evidence="2">
    <location>
        <begin position="26"/>
        <end position="47"/>
    </location>
</feature>
<evidence type="ECO:0000256" key="1">
    <source>
        <dbReference type="SAM" id="MobiDB-lite"/>
    </source>
</evidence>
<reference evidence="3 4" key="1">
    <citation type="submission" date="2014-03" db="EMBL/GenBank/DDBJ databases">
        <authorList>
            <person name="Sibley D."/>
            <person name="Venepally P."/>
            <person name="Karamycheva S."/>
            <person name="Hadjithomas M."/>
            <person name="Khan A."/>
            <person name="Brunk B."/>
            <person name="Roos D."/>
            <person name="Caler E."/>
            <person name="Lorenzi H."/>
        </authorList>
    </citation>
    <scope>NUCLEOTIDE SEQUENCE [LARGE SCALE GENOMIC DNA]</scope>
    <source>
        <strain evidence="4">p89</strain>
    </source>
</reference>
<keyword evidence="2" id="KW-0472">Membrane</keyword>
<feature type="compositionally biased region" description="Basic and acidic residues" evidence="1">
    <location>
        <begin position="207"/>
        <end position="222"/>
    </location>
</feature>
<evidence type="ECO:0000313" key="3">
    <source>
        <dbReference type="EMBL" id="KFG38117.1"/>
    </source>
</evidence>
<feature type="compositionally biased region" description="Polar residues" evidence="1">
    <location>
        <begin position="168"/>
        <end position="206"/>
    </location>
</feature>
<proteinExistence type="predicted"/>
<feature type="region of interest" description="Disordered" evidence="1">
    <location>
        <begin position="168"/>
        <end position="256"/>
    </location>
</feature>
<accession>A0A086K149</accession>
<name>A0A086K149_TOXGO</name>
<dbReference type="Proteomes" id="UP000028828">
    <property type="component" value="Unassembled WGS sequence"/>
</dbReference>
<feature type="compositionally biased region" description="Basic and acidic residues" evidence="1">
    <location>
        <begin position="244"/>
        <end position="256"/>
    </location>
</feature>
<sequence>MAANVVAGAVCCCSVPYPKTRAERRILLCGGVLNILLPCGVGSIVAGCCLRDNQLINTGILQLLLTLLVVGLVWSIIYGIMMMLNALSAPLASSSAPPAACADFADKASMYQASYGMEARILQKSPSRGSPEKRLSGQFPESCLNSYPAQNFVRSEFMRARTETSRELLQSVRSHSLTTSSTVAVTMSPRSSGTQQVAAGGQTTRNGGDERQEKHGDSRQDETQTTGVGVPPFSPLMLEEGREETDSRMKDELETR</sequence>
<protein>
    <submittedName>
        <fullName evidence="3">Putative transmembrane protein</fullName>
    </submittedName>
</protein>
<dbReference type="EMBL" id="AEYI02001385">
    <property type="protein sequence ID" value="KFG38117.1"/>
    <property type="molecule type" value="Genomic_DNA"/>
</dbReference>
<dbReference type="AlphaFoldDB" id="A0A086K149"/>
<keyword evidence="2" id="KW-1133">Transmembrane helix</keyword>
<feature type="transmembrane region" description="Helical" evidence="2">
    <location>
        <begin position="59"/>
        <end position="81"/>
    </location>
</feature>
<organism evidence="3 4">
    <name type="scientific">Toxoplasma gondii p89</name>
    <dbReference type="NCBI Taxonomy" id="943119"/>
    <lineage>
        <taxon>Eukaryota</taxon>
        <taxon>Sar</taxon>
        <taxon>Alveolata</taxon>
        <taxon>Apicomplexa</taxon>
        <taxon>Conoidasida</taxon>
        <taxon>Coccidia</taxon>
        <taxon>Eucoccidiorida</taxon>
        <taxon>Eimeriorina</taxon>
        <taxon>Sarcocystidae</taxon>
        <taxon>Toxoplasma</taxon>
    </lineage>
</organism>
<comment type="caution">
    <text evidence="3">The sequence shown here is derived from an EMBL/GenBank/DDBJ whole genome shotgun (WGS) entry which is preliminary data.</text>
</comment>
<dbReference type="OrthoDB" id="331468at2759"/>
<evidence type="ECO:0000256" key="2">
    <source>
        <dbReference type="SAM" id="Phobius"/>
    </source>
</evidence>